<reference evidence="3" key="1">
    <citation type="submission" date="2017-05" db="EMBL/GenBank/DDBJ databases">
        <authorList>
            <person name="Imhoff J.F."/>
            <person name="Rahn T."/>
            <person name="Kuenzel S."/>
            <person name="Neulinger S.C."/>
        </authorList>
    </citation>
    <scope>NUCLEOTIDE SEQUENCE</scope>
    <source>
        <strain evidence="3">DSM 4395</strain>
    </source>
</reference>
<dbReference type="Gene3D" id="2.60.40.1120">
    <property type="entry name" value="Carboxypeptidase-like, regulatory domain"/>
    <property type="match status" value="1"/>
</dbReference>
<protein>
    <recommendedName>
        <fullName evidence="2">SCP domain-containing protein</fullName>
    </recommendedName>
</protein>
<sequence>MTEPTSFEQFMLELINRARSQPLEEAARYGIDLNQGLDPGTLSGLSMQPVFSNSLLIDAAHTHSDWMLATNTFSHTGEGGSEPGDRMEDAGYAFTLPWSWGENLSWRGTEGTRPSDLTDYILDQHEGLFLSPGHRVNTLTDHFREIGVGQSLGEFTYQGMDYQTSMITQNFATSGNEVFLGGVAYDDVDRNDFYTPGEGLGGITVSLPGLGLETQTGEAGGYQLAVPAGTHDVVFSGDALEEPETRTITIEDENEKLDLVLGPDELPLTVDPVDYATRFMQTLAEAHADEAVTLNTSLTSIFARILSRQLEPDSDDGGLIPSGAFETLAPVFTFVASPVSARPGGPTGYSQAEKDAARDVARFEAFEAGAQGFLAAEPLEDWETGGRSLSAAFEPASESSLDTAPEPDLPTDDSGPAASLAAYADWALL</sequence>
<feature type="region of interest" description="Disordered" evidence="1">
    <location>
        <begin position="387"/>
        <end position="416"/>
    </location>
</feature>
<dbReference type="RefSeq" id="WP_201246612.1">
    <property type="nucleotide sequence ID" value="NZ_NHSF01000070.1"/>
</dbReference>
<dbReference type="EMBL" id="NHSF01000070">
    <property type="protein sequence ID" value="MBK5931774.1"/>
    <property type="molecule type" value="Genomic_DNA"/>
</dbReference>
<dbReference type="SUPFAM" id="SSF49464">
    <property type="entry name" value="Carboxypeptidase regulatory domain-like"/>
    <property type="match status" value="1"/>
</dbReference>
<evidence type="ECO:0000313" key="3">
    <source>
        <dbReference type="EMBL" id="MBK5931774.1"/>
    </source>
</evidence>
<dbReference type="InterPro" id="IPR014044">
    <property type="entry name" value="CAP_dom"/>
</dbReference>
<evidence type="ECO:0000313" key="4">
    <source>
        <dbReference type="Proteomes" id="UP001296967"/>
    </source>
</evidence>
<gene>
    <name evidence="3" type="ORF">CCR82_14890</name>
</gene>
<accession>A0AAJ0UHW6</accession>
<evidence type="ECO:0000256" key="1">
    <source>
        <dbReference type="SAM" id="MobiDB-lite"/>
    </source>
</evidence>
<dbReference type="InterPro" id="IPR008969">
    <property type="entry name" value="CarboxyPept-like_regulatory"/>
</dbReference>
<dbReference type="PANTHER" id="PTHR31157">
    <property type="entry name" value="SCP DOMAIN-CONTAINING PROTEIN"/>
    <property type="match status" value="1"/>
</dbReference>
<dbReference type="AlphaFoldDB" id="A0AAJ0UHW6"/>
<dbReference type="SUPFAM" id="SSF55797">
    <property type="entry name" value="PR-1-like"/>
    <property type="match status" value="1"/>
</dbReference>
<dbReference type="Proteomes" id="UP001296967">
    <property type="component" value="Unassembled WGS sequence"/>
</dbReference>
<name>A0AAJ0UHW6_HALSE</name>
<keyword evidence="4" id="KW-1185">Reference proteome</keyword>
<dbReference type="Gene3D" id="3.40.33.10">
    <property type="entry name" value="CAP"/>
    <property type="match status" value="1"/>
</dbReference>
<reference evidence="3" key="2">
    <citation type="journal article" date="2020" name="Microorganisms">
        <title>Osmotic Adaptation and Compatible Solute Biosynthesis of Phototrophic Bacteria as Revealed from Genome Analyses.</title>
        <authorList>
            <person name="Imhoff J.F."/>
            <person name="Rahn T."/>
            <person name="Kunzel S."/>
            <person name="Keller A."/>
            <person name="Neulinger S.C."/>
        </authorList>
    </citation>
    <scope>NUCLEOTIDE SEQUENCE</scope>
    <source>
        <strain evidence="3">DSM 4395</strain>
    </source>
</reference>
<organism evidence="3 4">
    <name type="scientific">Halochromatium salexigens</name>
    <name type="common">Chromatium salexigens</name>
    <dbReference type="NCBI Taxonomy" id="49447"/>
    <lineage>
        <taxon>Bacteria</taxon>
        <taxon>Pseudomonadati</taxon>
        <taxon>Pseudomonadota</taxon>
        <taxon>Gammaproteobacteria</taxon>
        <taxon>Chromatiales</taxon>
        <taxon>Chromatiaceae</taxon>
        <taxon>Halochromatium</taxon>
    </lineage>
</organism>
<dbReference type="InterPro" id="IPR035940">
    <property type="entry name" value="CAP_sf"/>
</dbReference>
<feature type="domain" description="SCP" evidence="2">
    <location>
        <begin position="12"/>
        <end position="151"/>
    </location>
</feature>
<dbReference type="CDD" id="cd05379">
    <property type="entry name" value="CAP_bacterial"/>
    <property type="match status" value="1"/>
</dbReference>
<evidence type="ECO:0000259" key="2">
    <source>
        <dbReference type="Pfam" id="PF00188"/>
    </source>
</evidence>
<comment type="caution">
    <text evidence="3">The sequence shown here is derived from an EMBL/GenBank/DDBJ whole genome shotgun (WGS) entry which is preliminary data.</text>
</comment>
<proteinExistence type="predicted"/>
<dbReference type="Pfam" id="PF00188">
    <property type="entry name" value="CAP"/>
    <property type="match status" value="1"/>
</dbReference>
<dbReference type="PANTHER" id="PTHR31157:SF1">
    <property type="entry name" value="SCP DOMAIN-CONTAINING PROTEIN"/>
    <property type="match status" value="1"/>
</dbReference>